<evidence type="ECO:0000313" key="8">
    <source>
        <dbReference type="Proteomes" id="UP000503096"/>
    </source>
</evidence>
<evidence type="ECO:0000256" key="6">
    <source>
        <dbReference type="HAMAP-Rule" id="MF_01186"/>
    </source>
</evidence>
<dbReference type="GO" id="GO:0009279">
    <property type="term" value="C:cell outer membrane"/>
    <property type="evidence" value="ECO:0007669"/>
    <property type="project" value="UniProtKB-SubCell"/>
</dbReference>
<dbReference type="Gene3D" id="3.30.160.150">
    <property type="entry name" value="Lipoprotein like domain"/>
    <property type="match status" value="1"/>
</dbReference>
<dbReference type="RefSeq" id="WP_171159866.1">
    <property type="nucleotide sequence ID" value="NZ_CP053073.1"/>
</dbReference>
<protein>
    <recommendedName>
        <fullName evidence="6">LPS-assembly lipoprotein LptE</fullName>
    </recommendedName>
</protein>
<dbReference type="KEGG" id="upl:DSM104440_00163"/>
<name>A0A6M4H1P5_9PROT</name>
<dbReference type="PROSITE" id="PS51257">
    <property type="entry name" value="PROKAR_LIPOPROTEIN"/>
    <property type="match status" value="1"/>
</dbReference>
<evidence type="ECO:0000256" key="1">
    <source>
        <dbReference type="ARBA" id="ARBA00022729"/>
    </source>
</evidence>
<dbReference type="InterPro" id="IPR007485">
    <property type="entry name" value="LPS_assembly_LptE"/>
</dbReference>
<dbReference type="EMBL" id="CP053073">
    <property type="protein sequence ID" value="QJR13380.1"/>
    <property type="molecule type" value="Genomic_DNA"/>
</dbReference>
<dbReference type="GO" id="GO:0001530">
    <property type="term" value="F:lipopolysaccharide binding"/>
    <property type="evidence" value="ECO:0007669"/>
    <property type="project" value="TreeGrafter"/>
</dbReference>
<dbReference type="PANTHER" id="PTHR38098:SF1">
    <property type="entry name" value="LPS-ASSEMBLY LIPOPROTEIN LPTE"/>
    <property type="match status" value="1"/>
</dbReference>
<evidence type="ECO:0000256" key="4">
    <source>
        <dbReference type="ARBA" id="ARBA00023237"/>
    </source>
</evidence>
<dbReference type="Pfam" id="PF04390">
    <property type="entry name" value="LptE"/>
    <property type="match status" value="1"/>
</dbReference>
<evidence type="ECO:0000256" key="2">
    <source>
        <dbReference type="ARBA" id="ARBA00023136"/>
    </source>
</evidence>
<reference evidence="7 8" key="1">
    <citation type="submission" date="2020-04" db="EMBL/GenBank/DDBJ databases">
        <title>Usitatibacter rugosus gen. nov., sp. nov. and Usitatibacter palustris sp. nov., novel members of Usitatibacteraceae fam. nov. within the order Nitrosomonadales isolated from soil.</title>
        <authorList>
            <person name="Huber K.J."/>
            <person name="Neumann-Schaal M."/>
            <person name="Geppert A."/>
            <person name="Luckner M."/>
            <person name="Wanner G."/>
            <person name="Overmann J."/>
        </authorList>
    </citation>
    <scope>NUCLEOTIDE SEQUENCE [LARGE SCALE GENOMIC DNA]</scope>
    <source>
        <strain evidence="7 8">Swamp67</strain>
    </source>
</reference>
<comment type="subunit">
    <text evidence="6">Component of the lipopolysaccharide transport and assembly complex. Interacts with LptD.</text>
</comment>
<keyword evidence="5 6" id="KW-0449">Lipoprotein</keyword>
<comment type="similarity">
    <text evidence="6">Belongs to the LptE lipoprotein family.</text>
</comment>
<keyword evidence="3 6" id="KW-0564">Palmitate</keyword>
<dbReference type="AlphaFoldDB" id="A0A6M4H1P5"/>
<dbReference type="HAMAP" id="MF_01186">
    <property type="entry name" value="LPS_assembly_LptE"/>
    <property type="match status" value="1"/>
</dbReference>
<dbReference type="PANTHER" id="PTHR38098">
    <property type="entry name" value="LPS-ASSEMBLY LIPOPROTEIN LPTE"/>
    <property type="match status" value="1"/>
</dbReference>
<proteinExistence type="inferred from homology"/>
<organism evidence="7 8">
    <name type="scientific">Usitatibacter palustris</name>
    <dbReference type="NCBI Taxonomy" id="2732487"/>
    <lineage>
        <taxon>Bacteria</taxon>
        <taxon>Pseudomonadati</taxon>
        <taxon>Pseudomonadota</taxon>
        <taxon>Betaproteobacteria</taxon>
        <taxon>Nitrosomonadales</taxon>
        <taxon>Usitatibacteraceae</taxon>
        <taxon>Usitatibacter</taxon>
    </lineage>
</organism>
<comment type="subcellular location">
    <subcellularLocation>
        <location evidence="6">Cell outer membrane</location>
        <topology evidence="6">Lipid-anchor</topology>
    </subcellularLocation>
</comment>
<gene>
    <name evidence="6 7" type="primary">lptE</name>
    <name evidence="7" type="ORF">DSM104440_00163</name>
</gene>
<dbReference type="GO" id="GO:0015920">
    <property type="term" value="P:lipopolysaccharide transport"/>
    <property type="evidence" value="ECO:0007669"/>
    <property type="project" value="TreeGrafter"/>
</dbReference>
<keyword evidence="4 6" id="KW-0998">Cell outer membrane</keyword>
<dbReference type="GO" id="GO:1990351">
    <property type="term" value="C:transporter complex"/>
    <property type="evidence" value="ECO:0007669"/>
    <property type="project" value="TreeGrafter"/>
</dbReference>
<dbReference type="GO" id="GO:0043165">
    <property type="term" value="P:Gram-negative-bacterium-type cell outer membrane assembly"/>
    <property type="evidence" value="ECO:0007669"/>
    <property type="project" value="UniProtKB-UniRule"/>
</dbReference>
<dbReference type="InParanoid" id="A0A6M4H1P5"/>
<evidence type="ECO:0000256" key="3">
    <source>
        <dbReference type="ARBA" id="ARBA00023139"/>
    </source>
</evidence>
<evidence type="ECO:0000256" key="5">
    <source>
        <dbReference type="ARBA" id="ARBA00023288"/>
    </source>
</evidence>
<sequence>MWSSRLALGLAVLALAGCGFQLRGEERIGISRLHLSSVGASQVAVELRRSLATGSTQIVTDPAKAEASLRIITETRDKTIFTLTGAGRVYEYELRLTTSYQLTEPGKEEPLIAPSEIVVRRLITYSETAPLAKEAEEQLLFKDMYAESAGLILRRIAVVKRGL</sequence>
<keyword evidence="8" id="KW-1185">Reference proteome</keyword>
<keyword evidence="2 6" id="KW-0472">Membrane</keyword>
<accession>A0A6M4H1P5</accession>
<dbReference type="Proteomes" id="UP000503096">
    <property type="component" value="Chromosome"/>
</dbReference>
<comment type="function">
    <text evidence="6">Together with LptD, is involved in the assembly of lipopolysaccharide (LPS) at the surface of the outer membrane. Required for the proper assembly of LptD. Binds LPS and may serve as the LPS recognition site at the outer membrane.</text>
</comment>
<keyword evidence="1 6" id="KW-0732">Signal</keyword>
<evidence type="ECO:0000313" key="7">
    <source>
        <dbReference type="EMBL" id="QJR13380.1"/>
    </source>
</evidence>
<dbReference type="FunCoup" id="A0A6M4H1P5">
    <property type="interactions" value="37"/>
</dbReference>